<accession>A0ABP2L8N0</accession>
<reference evidence="1 2" key="1">
    <citation type="submission" date="2011-05" db="EMBL/GenBank/DDBJ databases">
        <authorList>
            <person name="Durkin A.S."/>
            <person name="Kim M."/>
            <person name="Radune D."/>
            <person name="Hostetler J."/>
            <person name="Torralba M."/>
            <person name="Gillis M."/>
            <person name="Methe B."/>
            <person name="Sutton G."/>
            <person name="Nelson K.E."/>
        </authorList>
    </citation>
    <scope>NUCLEOTIDE SEQUENCE [LARGE SCALE GENOMIC DNA]</scope>
    <source>
        <strain evidence="1 2">F0423</strain>
    </source>
</reference>
<dbReference type="EMBL" id="AFTL01000015">
    <property type="protein sequence ID" value="EGS36777.1"/>
    <property type="molecule type" value="Genomic_DNA"/>
</dbReference>
<name>A0ABP2L8N0_9LACO</name>
<proteinExistence type="predicted"/>
<gene>
    <name evidence="1" type="ORF">HMPREF9102_1981</name>
</gene>
<evidence type="ECO:0000313" key="1">
    <source>
        <dbReference type="EMBL" id="EGS36777.1"/>
    </source>
</evidence>
<dbReference type="Proteomes" id="UP000006035">
    <property type="component" value="Unassembled WGS sequence"/>
</dbReference>
<organism evidence="1 2">
    <name type="scientific">Limosilactobacillus oris F0423</name>
    <dbReference type="NCBI Taxonomy" id="944562"/>
    <lineage>
        <taxon>Bacteria</taxon>
        <taxon>Bacillati</taxon>
        <taxon>Bacillota</taxon>
        <taxon>Bacilli</taxon>
        <taxon>Lactobacillales</taxon>
        <taxon>Lactobacillaceae</taxon>
        <taxon>Limosilactobacillus</taxon>
    </lineage>
</organism>
<sequence>MKAKAQVGIVLLSIILSMVIPAYSAYSIIRYNYYYATHMKHPQNQYPFVDVLARTNMPAHYLPNYNVQNFSKEGLHGFHNATVTKENVLQPGDYLEIASDQLSYAYSKEEFKDYKIKDIDFDSNGTLSHGQKVSPQLQRVLNAVQAELKSHSDRPPINLQWIYNWYFKIMT</sequence>
<evidence type="ECO:0000313" key="2">
    <source>
        <dbReference type="Proteomes" id="UP000006035"/>
    </source>
</evidence>
<dbReference type="RefSeq" id="WP_003715634.1">
    <property type="nucleotide sequence ID" value="NZ_AFTL01000015.1"/>
</dbReference>
<protein>
    <submittedName>
        <fullName evidence="1">Uncharacterized protein</fullName>
    </submittedName>
</protein>
<keyword evidence="2" id="KW-1185">Reference proteome</keyword>
<comment type="caution">
    <text evidence="1">The sequence shown here is derived from an EMBL/GenBank/DDBJ whole genome shotgun (WGS) entry which is preliminary data.</text>
</comment>